<proteinExistence type="predicted"/>
<comment type="caution">
    <text evidence="2">The sequence shown here is derived from an EMBL/GenBank/DDBJ whole genome shotgun (WGS) entry which is preliminary data.</text>
</comment>
<accession>A0A8S1Y430</accession>
<evidence type="ECO:0000313" key="3">
    <source>
        <dbReference type="Proteomes" id="UP000683925"/>
    </source>
</evidence>
<dbReference type="AlphaFoldDB" id="A0A8S1Y430"/>
<feature type="region of interest" description="Disordered" evidence="1">
    <location>
        <begin position="1"/>
        <end position="28"/>
    </location>
</feature>
<dbReference type="Proteomes" id="UP000683925">
    <property type="component" value="Unassembled WGS sequence"/>
</dbReference>
<protein>
    <submittedName>
        <fullName evidence="2">Uncharacterized protein</fullName>
    </submittedName>
</protein>
<reference evidence="2" key="1">
    <citation type="submission" date="2021-01" db="EMBL/GenBank/DDBJ databases">
        <authorList>
            <consortium name="Genoscope - CEA"/>
            <person name="William W."/>
        </authorList>
    </citation>
    <scope>NUCLEOTIDE SEQUENCE</scope>
</reference>
<evidence type="ECO:0000313" key="2">
    <source>
        <dbReference type="EMBL" id="CAD8208431.1"/>
    </source>
</evidence>
<gene>
    <name evidence="2" type="ORF">POCTA_138.1.T1440051</name>
</gene>
<sequence length="100" mass="11698">MKNESNQQIHGLKEDPIRNEQQNNKNALQYRKQSILSSDLGLGKSTKNHKDKPIPLVVEIKEYDSRFQNNLHDENEINSTINLKKSEIKWLLQSRISMLI</sequence>
<organism evidence="2 3">
    <name type="scientific">Paramecium octaurelia</name>
    <dbReference type="NCBI Taxonomy" id="43137"/>
    <lineage>
        <taxon>Eukaryota</taxon>
        <taxon>Sar</taxon>
        <taxon>Alveolata</taxon>
        <taxon>Ciliophora</taxon>
        <taxon>Intramacronucleata</taxon>
        <taxon>Oligohymenophorea</taxon>
        <taxon>Peniculida</taxon>
        <taxon>Parameciidae</taxon>
        <taxon>Paramecium</taxon>
    </lineage>
</organism>
<keyword evidence="3" id="KW-1185">Reference proteome</keyword>
<evidence type="ECO:0000256" key="1">
    <source>
        <dbReference type="SAM" id="MobiDB-lite"/>
    </source>
</evidence>
<name>A0A8S1Y430_PAROT</name>
<feature type="compositionally biased region" description="Polar residues" evidence="1">
    <location>
        <begin position="19"/>
        <end position="28"/>
    </location>
</feature>
<dbReference type="EMBL" id="CAJJDP010000145">
    <property type="protein sequence ID" value="CAD8208431.1"/>
    <property type="molecule type" value="Genomic_DNA"/>
</dbReference>